<evidence type="ECO:0000313" key="4">
    <source>
        <dbReference type="Proteomes" id="UP001222770"/>
    </source>
</evidence>
<comment type="similarity">
    <text evidence="1">Belongs to the short-chain dehydrogenases/reductases (SDR) family.</text>
</comment>
<evidence type="ECO:0000256" key="2">
    <source>
        <dbReference type="ARBA" id="ARBA00023002"/>
    </source>
</evidence>
<proteinExistence type="inferred from homology"/>
<dbReference type="SUPFAM" id="SSF51735">
    <property type="entry name" value="NAD(P)-binding Rossmann-fold domains"/>
    <property type="match status" value="1"/>
</dbReference>
<dbReference type="PRINTS" id="PR00080">
    <property type="entry name" value="SDRFAMILY"/>
</dbReference>
<dbReference type="Proteomes" id="UP001222770">
    <property type="component" value="Unassembled WGS sequence"/>
</dbReference>
<dbReference type="EC" id="1.1.1.47" evidence="3"/>
<protein>
    <submittedName>
        <fullName evidence="3">Glucose 1-dehydrogenase</fullName>
        <ecNumber evidence="3">1.1.1.47</ecNumber>
    </submittedName>
</protein>
<dbReference type="RefSeq" id="WP_277280013.1">
    <property type="nucleotide sequence ID" value="NZ_JAROCY010000021.1"/>
</dbReference>
<dbReference type="PANTHER" id="PTHR43477:SF1">
    <property type="entry name" value="DIHYDROANTICAPSIN 7-DEHYDROGENASE"/>
    <property type="match status" value="1"/>
</dbReference>
<dbReference type="Gene3D" id="3.40.50.720">
    <property type="entry name" value="NAD(P)-binding Rossmann-like Domain"/>
    <property type="match status" value="1"/>
</dbReference>
<dbReference type="InterPro" id="IPR051122">
    <property type="entry name" value="SDR_DHRS6-like"/>
</dbReference>
<accession>A0ABT6CML8</accession>
<dbReference type="NCBIfam" id="NF005559">
    <property type="entry name" value="PRK07231.1"/>
    <property type="match status" value="1"/>
</dbReference>
<name>A0ABT6CML8_9SPHN</name>
<comment type="caution">
    <text evidence="3">The sequence shown here is derived from an EMBL/GenBank/DDBJ whole genome shotgun (WGS) entry which is preliminary data.</text>
</comment>
<gene>
    <name evidence="3" type="ORF">POM99_18255</name>
</gene>
<keyword evidence="4" id="KW-1185">Reference proteome</keyword>
<dbReference type="InterPro" id="IPR036291">
    <property type="entry name" value="NAD(P)-bd_dom_sf"/>
</dbReference>
<dbReference type="GO" id="GO:0047936">
    <property type="term" value="F:glucose 1-dehydrogenase [NAD(P)+] activity"/>
    <property type="evidence" value="ECO:0007669"/>
    <property type="project" value="UniProtKB-EC"/>
</dbReference>
<sequence>MASARQLPAAGRTDAKISERTQIVAAGRLEGKLAFVTGGASGVGAAIARAFVAEGAEAIIADIDRAAGEALAGELGRARFVPLDVTSEQNWQDALAPFERIDVLVNNAGITTLGSIEEVTLDQFRHELDIDVLGVFLGTQTALPKMKAHGGSIINMSSLSGVRASANLVAYNAAKAAVTLMTKSCALHFAEKGYPVRCNSIHPGAIHTPIIDKVLAQSDDPDALYRSFVKVHPVGRLGRPEEIAAMAVYLASDESAFTTGAEFRVDGGASI</sequence>
<dbReference type="PRINTS" id="PR00081">
    <property type="entry name" value="GDHRDH"/>
</dbReference>
<organism evidence="3 4">
    <name type="scientific">Novosphingobium cyanobacteriorum</name>
    <dbReference type="NCBI Taxonomy" id="3024215"/>
    <lineage>
        <taxon>Bacteria</taxon>
        <taxon>Pseudomonadati</taxon>
        <taxon>Pseudomonadota</taxon>
        <taxon>Alphaproteobacteria</taxon>
        <taxon>Sphingomonadales</taxon>
        <taxon>Sphingomonadaceae</taxon>
        <taxon>Novosphingobium</taxon>
    </lineage>
</organism>
<evidence type="ECO:0000256" key="1">
    <source>
        <dbReference type="ARBA" id="ARBA00006484"/>
    </source>
</evidence>
<reference evidence="3 4" key="1">
    <citation type="submission" date="2023-03" db="EMBL/GenBank/DDBJ databases">
        <title>Novosphingobium cyanobacteriorum sp. nov., isolated from a eutrophic reservoir during the Microcystis bloom period.</title>
        <authorList>
            <person name="Kang M."/>
            <person name="Le V."/>
            <person name="Ko S.-R."/>
            <person name="Lee S.-A."/>
            <person name="Ahn C.-Y."/>
        </authorList>
    </citation>
    <scope>NUCLEOTIDE SEQUENCE [LARGE SCALE GENOMIC DNA]</scope>
    <source>
        <strain evidence="3 4">HBC54</strain>
    </source>
</reference>
<dbReference type="InterPro" id="IPR002347">
    <property type="entry name" value="SDR_fam"/>
</dbReference>
<keyword evidence="2 3" id="KW-0560">Oxidoreductase</keyword>
<dbReference type="EMBL" id="JAROCY010000021">
    <property type="protein sequence ID" value="MDF8335152.1"/>
    <property type="molecule type" value="Genomic_DNA"/>
</dbReference>
<dbReference type="PANTHER" id="PTHR43477">
    <property type="entry name" value="DIHYDROANTICAPSIN 7-DEHYDROGENASE"/>
    <property type="match status" value="1"/>
</dbReference>
<dbReference type="Pfam" id="PF13561">
    <property type="entry name" value="adh_short_C2"/>
    <property type="match status" value="1"/>
</dbReference>
<evidence type="ECO:0000313" key="3">
    <source>
        <dbReference type="EMBL" id="MDF8335152.1"/>
    </source>
</evidence>